<evidence type="ECO:0000256" key="3">
    <source>
        <dbReference type="ARBA" id="ARBA00022824"/>
    </source>
</evidence>
<keyword evidence="7" id="KW-1185">Reference proteome</keyword>
<keyword evidence="3" id="KW-0256">Endoplasmic reticulum</keyword>
<sequence>MLFDDLPDVDIGLYSYDTALRRFGLGRSISLEDEARVFADILRDELDSYGQIVLVGHSMGGLLCKAAICALLETRQDHTVERIAGLILMATPQLGSMRVPGWLEAFSQDARALRPHGKFIDRVNTTFEDHIALDERIVTYRRQTIPTWSVEGVNDFWVDRLSSGIGLTSSRRKVVKGSHTSIVKPTSRNDSAYTWVKERIEICMTRFEHDVFVAAAMAAHEGDPAYQQSRDDVLSLVQTLRDDCGFSSIFYAGIKLPDQDSFDPKLLALQIDLATLRASRYFLLYYPERLATSALYEAGWALILGKPSLYLIRKPEDLPFLLSNAQEAFSPPLVRILTCPDIERANQHLRAFGANLFQFDPPQNL</sequence>
<dbReference type="AlphaFoldDB" id="A0A0E3ULS6"/>
<evidence type="ECO:0000256" key="1">
    <source>
        <dbReference type="ARBA" id="ARBA00004240"/>
    </source>
</evidence>
<comment type="subcellular location">
    <subcellularLocation>
        <location evidence="1">Endoplasmic reticulum</location>
    </subcellularLocation>
    <subcellularLocation>
        <location evidence="2">Membrane</location>
    </subcellularLocation>
</comment>
<organism evidence="6 7">
    <name type="scientific">Pseudoxanthomonas suwonensis</name>
    <dbReference type="NCBI Taxonomy" id="314722"/>
    <lineage>
        <taxon>Bacteria</taxon>
        <taxon>Pseudomonadati</taxon>
        <taxon>Pseudomonadota</taxon>
        <taxon>Gammaproteobacteria</taxon>
        <taxon>Lysobacterales</taxon>
        <taxon>Lysobacteraceae</taxon>
        <taxon>Pseudoxanthomonas</taxon>
    </lineage>
</organism>
<protein>
    <recommendedName>
        <fullName evidence="5">AB hydrolase-1 domain-containing protein</fullName>
    </recommendedName>
</protein>
<evidence type="ECO:0000259" key="5">
    <source>
        <dbReference type="Pfam" id="PF12697"/>
    </source>
</evidence>
<dbReference type="KEGG" id="psuw:WQ53_00075"/>
<evidence type="ECO:0000256" key="2">
    <source>
        <dbReference type="ARBA" id="ARBA00004370"/>
    </source>
</evidence>
<gene>
    <name evidence="6" type="ORF">WQ53_00075</name>
</gene>
<evidence type="ECO:0000256" key="4">
    <source>
        <dbReference type="ARBA" id="ARBA00023136"/>
    </source>
</evidence>
<name>A0A0E3ULS6_9GAMM</name>
<evidence type="ECO:0000313" key="6">
    <source>
        <dbReference type="EMBL" id="AKC85410.1"/>
    </source>
</evidence>
<dbReference type="Pfam" id="PF12697">
    <property type="entry name" value="Abhydrolase_6"/>
    <property type="match status" value="1"/>
</dbReference>
<dbReference type="EMBL" id="CP011144">
    <property type="protein sequence ID" value="AKC85410.1"/>
    <property type="molecule type" value="Genomic_DNA"/>
</dbReference>
<proteinExistence type="predicted"/>
<dbReference type="InterPro" id="IPR052374">
    <property type="entry name" value="SERAC1"/>
</dbReference>
<accession>A0A0E3ULS6</accession>
<dbReference type="Gene3D" id="3.40.50.1820">
    <property type="entry name" value="alpha/beta hydrolase"/>
    <property type="match status" value="1"/>
</dbReference>
<dbReference type="SUPFAM" id="SSF53474">
    <property type="entry name" value="alpha/beta-Hydrolases"/>
    <property type="match status" value="1"/>
</dbReference>
<keyword evidence="4" id="KW-0472">Membrane</keyword>
<dbReference type="PATRIC" id="fig|314722.6.peg.18"/>
<dbReference type="PANTHER" id="PTHR48182:SF2">
    <property type="entry name" value="PROTEIN SERAC1"/>
    <property type="match status" value="1"/>
</dbReference>
<evidence type="ECO:0000313" key="7">
    <source>
        <dbReference type="Proteomes" id="UP000033067"/>
    </source>
</evidence>
<dbReference type="InterPro" id="IPR000073">
    <property type="entry name" value="AB_hydrolase_1"/>
</dbReference>
<dbReference type="Proteomes" id="UP000033067">
    <property type="component" value="Chromosome"/>
</dbReference>
<feature type="domain" description="AB hydrolase-1" evidence="5">
    <location>
        <begin position="19"/>
        <end position="122"/>
    </location>
</feature>
<reference evidence="6 7" key="1">
    <citation type="journal article" date="2015" name="Genome Announc.">
        <title>Complete Genome Sequence of Pseudoxanthomonas suwonensis Strain J1, a Cellulose-Degrading Bacterium Isolated from Leaf- and Wood-Enriched Soil.</title>
        <authorList>
            <person name="Hou L."/>
            <person name="Jiang J."/>
            <person name="Xu Z."/>
            <person name="Zhou Y."/>
            <person name="Leung F.C."/>
        </authorList>
    </citation>
    <scope>NUCLEOTIDE SEQUENCE [LARGE SCALE GENOMIC DNA]</scope>
    <source>
        <strain evidence="6 7">J1</strain>
    </source>
</reference>
<dbReference type="PANTHER" id="PTHR48182">
    <property type="entry name" value="PROTEIN SERAC1"/>
    <property type="match status" value="1"/>
</dbReference>
<dbReference type="Gene3D" id="3.40.50.450">
    <property type="match status" value="1"/>
</dbReference>
<dbReference type="GO" id="GO:0016020">
    <property type="term" value="C:membrane"/>
    <property type="evidence" value="ECO:0007669"/>
    <property type="project" value="UniProtKB-SubCell"/>
</dbReference>
<dbReference type="InterPro" id="IPR029058">
    <property type="entry name" value="AB_hydrolase_fold"/>
</dbReference>